<protein>
    <submittedName>
        <fullName evidence="1">Serine O-acetyltransferase</fullName>
        <ecNumber evidence="1">2.3.1.30</ecNumber>
    </submittedName>
</protein>
<dbReference type="EC" id="2.3.1.30" evidence="1"/>
<organism evidence="1 2">
    <name type="scientific">Priestia aryabhattai</name>
    <name type="common">Bacillus aryabhattai</name>
    <dbReference type="NCBI Taxonomy" id="412384"/>
    <lineage>
        <taxon>Bacteria</taxon>
        <taxon>Bacillati</taxon>
        <taxon>Bacillota</taxon>
        <taxon>Bacilli</taxon>
        <taxon>Bacillales</taxon>
        <taxon>Bacillaceae</taxon>
        <taxon>Priestia</taxon>
    </lineage>
</organism>
<comment type="caution">
    <text evidence="1">The sequence shown here is derived from an EMBL/GenBank/DDBJ whole genome shotgun (WGS) entry which is preliminary data.</text>
</comment>
<evidence type="ECO:0000313" key="1">
    <source>
        <dbReference type="EMBL" id="MBA9039360.1"/>
    </source>
</evidence>
<proteinExistence type="predicted"/>
<dbReference type="Proteomes" id="UP000543174">
    <property type="component" value="Unassembled WGS sequence"/>
</dbReference>
<sequence>MKLSTSELTLELKNFYQLLVKCHGEHKHTKMSYYLIKDQEVIEKVPYSRNHSHTFNLHERGRYRVKVFIRNTAGEQTVKTSEDFRYKDFETKDYPVYEQKIYSIAGVHRNAAFIKLLMEKHNEIRSFIDLTNQYCGQTFFNLPVESLKDIEGQNVTLIVLEGLELEGDQIEHYTLKVSETNVLTNTLNRFLAMDLYKLSRMFYENGLTKGAEYVKDFIRHKFNSYIPYTAEIGEGTKLGYGGIGVVIQKSAKIGKNCTISQNVTVGSRGKQPIIGDNVYIAPGAICIGGTIGDNVVVGANAVVTKDIPSNCVVAGVPAKIISTDMEKYEKYVRKE</sequence>
<dbReference type="EMBL" id="JACJHT010000002">
    <property type="protein sequence ID" value="MBA9039360.1"/>
    <property type="molecule type" value="Genomic_DNA"/>
</dbReference>
<reference evidence="1" key="1">
    <citation type="submission" date="2020-08" db="EMBL/GenBank/DDBJ databases">
        <title>Functional genomics of gut bacteria from endangered species of beetles.</title>
        <authorList>
            <person name="Carlos-Shanley C."/>
        </authorList>
    </citation>
    <scope>NUCLEOTIDE SEQUENCE [LARGE SCALE GENOMIC DNA]</scope>
    <source>
        <strain evidence="1">S00060</strain>
    </source>
</reference>
<name>A0A7W3NAD1_PRIAR</name>
<dbReference type="RefSeq" id="WP_259394335.1">
    <property type="nucleotide sequence ID" value="NZ_JACJHT010000002.1"/>
</dbReference>
<keyword evidence="1" id="KW-0012">Acyltransferase</keyword>
<dbReference type="SUPFAM" id="SSF51161">
    <property type="entry name" value="Trimeric LpxA-like enzymes"/>
    <property type="match status" value="1"/>
</dbReference>
<keyword evidence="2" id="KW-1185">Reference proteome</keyword>
<keyword evidence="1" id="KW-0808">Transferase</keyword>
<dbReference type="GO" id="GO:0009001">
    <property type="term" value="F:serine O-acetyltransferase activity"/>
    <property type="evidence" value="ECO:0007669"/>
    <property type="project" value="UniProtKB-EC"/>
</dbReference>
<accession>A0A7W3NAD1</accession>
<gene>
    <name evidence="1" type="ORF">HNP21_002467</name>
</gene>
<dbReference type="PANTHER" id="PTHR42811">
    <property type="entry name" value="SERINE ACETYLTRANSFERASE"/>
    <property type="match status" value="1"/>
</dbReference>
<dbReference type="Gene3D" id="2.160.10.10">
    <property type="entry name" value="Hexapeptide repeat proteins"/>
    <property type="match status" value="1"/>
</dbReference>
<evidence type="ECO:0000313" key="2">
    <source>
        <dbReference type="Proteomes" id="UP000543174"/>
    </source>
</evidence>
<dbReference type="InterPro" id="IPR011004">
    <property type="entry name" value="Trimer_LpxA-like_sf"/>
</dbReference>
<dbReference type="AlphaFoldDB" id="A0A7W3NAD1"/>